<proteinExistence type="predicted"/>
<reference evidence="2 3" key="1">
    <citation type="submission" date="2018-01" db="EMBL/GenBank/DDBJ databases">
        <title>Metagenomic assembled genomes from two thermal pools in the Uzon Caldera, Kamchatka, Russia.</title>
        <authorList>
            <person name="Wilkins L."/>
            <person name="Ettinger C."/>
        </authorList>
    </citation>
    <scope>NUCLEOTIDE SEQUENCE [LARGE SCALE GENOMIC DNA]</scope>
    <source>
        <strain evidence="2">ZAV-08</strain>
    </source>
</reference>
<evidence type="ECO:0000313" key="2">
    <source>
        <dbReference type="EMBL" id="PMP69164.1"/>
    </source>
</evidence>
<feature type="domain" description="Magnetosome protein MamS/MamX" evidence="1">
    <location>
        <begin position="52"/>
        <end position="121"/>
    </location>
</feature>
<comment type="caution">
    <text evidence="2">The sequence shown here is derived from an EMBL/GenBank/DDBJ whole genome shotgun (WGS) entry which is preliminary data.</text>
</comment>
<dbReference type="InterPro" id="IPR058837">
    <property type="entry name" value="MamS_MamX_dom"/>
</dbReference>
<name>A0A2N7PQF9_9BACT</name>
<sequence length="151" mass="18083">MVVFWYNIKTMKPLVFLSFFLLFLFFPFSVKADNFSHLQIFEGYDPNTEILIKGKIKNVQILPENNFVVLDLEREGKIYKVILGPQWFVNEEKINIEPGEEVIIKGSKFFSEKRGPFILTNTLYSINKERIYYLRTKDFKPRWKKKKLRGF</sequence>
<dbReference type="AlphaFoldDB" id="A0A2N7PQF9"/>
<evidence type="ECO:0000313" key="3">
    <source>
        <dbReference type="Proteomes" id="UP000235460"/>
    </source>
</evidence>
<gene>
    <name evidence="2" type="ORF">C0190_00315</name>
</gene>
<accession>A0A2N7PQF9</accession>
<protein>
    <recommendedName>
        <fullName evidence="1">Magnetosome protein MamS/MamX domain-containing protein</fullName>
    </recommendedName>
</protein>
<evidence type="ECO:0000259" key="1">
    <source>
        <dbReference type="Pfam" id="PF26390"/>
    </source>
</evidence>
<dbReference type="Pfam" id="PF26390">
    <property type="entry name" value="MamS_MamX"/>
    <property type="match status" value="1"/>
</dbReference>
<organism evidence="2 3">
    <name type="scientific">Thermodesulfobacterium geofontis</name>
    <dbReference type="NCBI Taxonomy" id="1295609"/>
    <lineage>
        <taxon>Bacteria</taxon>
        <taxon>Pseudomonadati</taxon>
        <taxon>Thermodesulfobacteriota</taxon>
        <taxon>Thermodesulfobacteria</taxon>
        <taxon>Thermodesulfobacteriales</taxon>
        <taxon>Thermodesulfobacteriaceae</taxon>
        <taxon>Thermodesulfobacterium</taxon>
    </lineage>
</organism>
<dbReference type="EMBL" id="PNIK01000004">
    <property type="protein sequence ID" value="PMP69164.1"/>
    <property type="molecule type" value="Genomic_DNA"/>
</dbReference>
<dbReference type="Proteomes" id="UP000235460">
    <property type="component" value="Unassembled WGS sequence"/>
</dbReference>